<dbReference type="InterPro" id="IPR005368">
    <property type="entry name" value="UPF0175"/>
</dbReference>
<sequence>MNWQSVTVDLPSDILLTLNGSESELKQQIKLSLAIRLYELKKVTIGKAAQIAGLSRWDFEAVLSENQVPISNLSVEDVMQDREKLK</sequence>
<dbReference type="PANTHER" id="PTHR37525">
    <property type="entry name" value="UPF0175 PROTEIN SSL1255"/>
    <property type="match status" value="1"/>
</dbReference>
<comment type="similarity">
    <text evidence="1">Belongs to the UPF0175 family.</text>
</comment>
<organism evidence="2">
    <name type="scientific">Roseihalotalea indica</name>
    <dbReference type="NCBI Taxonomy" id="2867963"/>
    <lineage>
        <taxon>Bacteria</taxon>
        <taxon>Pseudomonadati</taxon>
        <taxon>Bacteroidota</taxon>
        <taxon>Cytophagia</taxon>
        <taxon>Cytophagales</taxon>
        <taxon>Catalimonadaceae</taxon>
        <taxon>Roseihalotalea</taxon>
    </lineage>
</organism>
<reference evidence="2" key="1">
    <citation type="journal article" date="2023" name="Comput. Struct. Biotechnol. J.">
        <title>Discovery of a novel marine Bacteroidetes with a rich repertoire of carbohydrate-active enzymes.</title>
        <authorList>
            <person name="Chen B."/>
            <person name="Liu G."/>
            <person name="Chen Q."/>
            <person name="Wang H."/>
            <person name="Liu L."/>
            <person name="Tang K."/>
        </authorList>
    </citation>
    <scope>NUCLEOTIDE SEQUENCE</scope>
    <source>
        <strain evidence="2">TK19036</strain>
    </source>
</reference>
<protein>
    <submittedName>
        <fullName evidence="2">UPF0175 family protein</fullName>
    </submittedName>
</protein>
<dbReference type="PANTHER" id="PTHR37525:SF1">
    <property type="entry name" value="UPF0175 PROTEIN SSL1255"/>
    <property type="match status" value="1"/>
</dbReference>
<evidence type="ECO:0000256" key="1">
    <source>
        <dbReference type="ARBA" id="ARBA00005651"/>
    </source>
</evidence>
<dbReference type="EMBL" id="CP120682">
    <property type="protein sequence ID" value="WKN34873.1"/>
    <property type="molecule type" value="Genomic_DNA"/>
</dbReference>
<accession>A0AA49GIZ1</accession>
<name>A0AA49GIZ1_9BACT</name>
<dbReference type="AlphaFoldDB" id="A0AA49GIZ1"/>
<dbReference type="Pfam" id="PF03683">
    <property type="entry name" value="UPF0175"/>
    <property type="match status" value="1"/>
</dbReference>
<evidence type="ECO:0000313" key="2">
    <source>
        <dbReference type="EMBL" id="WKN34873.1"/>
    </source>
</evidence>
<gene>
    <name evidence="2" type="ORF">K4G66_21085</name>
</gene>
<reference evidence="2" key="2">
    <citation type="journal article" date="2024" name="Antonie Van Leeuwenhoek">
        <title>Roseihalotalea indica gen. nov., sp. nov., a halophilic Bacteroidetes from mesopelagic Southwest Indian Ocean with higher carbohydrate metabolic potential.</title>
        <authorList>
            <person name="Chen B."/>
            <person name="Zhang M."/>
            <person name="Lin D."/>
            <person name="Ye J."/>
            <person name="Tang K."/>
        </authorList>
    </citation>
    <scope>NUCLEOTIDE SEQUENCE</scope>
    <source>
        <strain evidence="2">TK19036</strain>
    </source>
</reference>
<proteinExistence type="inferred from homology"/>
<dbReference type="InterPro" id="IPR052264">
    <property type="entry name" value="UPF0175_domain"/>
</dbReference>